<protein>
    <recommendedName>
        <fullName evidence="7">Long-chain-fatty-acid--CoA ligase</fullName>
        <ecNumber evidence="6">6.2.1.3</ecNumber>
    </recommendedName>
    <alternativeName>
        <fullName evidence="8">Long-chain acyl-CoA synthetase</fullName>
    </alternativeName>
</protein>
<dbReference type="SUPFAM" id="SSF56801">
    <property type="entry name" value="Acetyl-CoA synthetase-like"/>
    <property type="match status" value="1"/>
</dbReference>
<evidence type="ECO:0000256" key="5">
    <source>
        <dbReference type="ARBA" id="ARBA00023136"/>
    </source>
</evidence>
<keyword evidence="5 9" id="KW-0472">Membrane</keyword>
<dbReference type="InterPro" id="IPR042099">
    <property type="entry name" value="ANL_N_sf"/>
</dbReference>
<evidence type="ECO:0000256" key="8">
    <source>
        <dbReference type="ARBA" id="ARBA00042773"/>
    </source>
</evidence>
<dbReference type="OrthoDB" id="9765680at2"/>
<keyword evidence="9" id="KW-1133">Transmembrane helix</keyword>
<dbReference type="Pfam" id="PF13193">
    <property type="entry name" value="AMP-binding_C"/>
    <property type="match status" value="1"/>
</dbReference>
<comment type="subcellular location">
    <subcellularLocation>
        <location evidence="1">Membrane</location>
        <topology evidence="1">Peripheral membrane protein</topology>
    </subcellularLocation>
</comment>
<comment type="pathway">
    <text evidence="2">Lipid metabolism; fatty acid beta-oxidation.</text>
</comment>
<evidence type="ECO:0000256" key="4">
    <source>
        <dbReference type="ARBA" id="ARBA00022598"/>
    </source>
</evidence>
<organism evidence="12 13">
    <name type="scientific">Nitratiruptor tergarcus DSM 16512</name>
    <dbReference type="NCBI Taxonomy" id="1069081"/>
    <lineage>
        <taxon>Bacteria</taxon>
        <taxon>Pseudomonadati</taxon>
        <taxon>Campylobacterota</taxon>
        <taxon>Epsilonproteobacteria</taxon>
        <taxon>Nautiliales</taxon>
        <taxon>Nitratiruptoraceae</taxon>
        <taxon>Nitratiruptor</taxon>
    </lineage>
</organism>
<keyword evidence="13" id="KW-1185">Reference proteome</keyword>
<proteinExistence type="inferred from homology"/>
<dbReference type="EC" id="6.2.1.3" evidence="6"/>
<evidence type="ECO:0000256" key="7">
    <source>
        <dbReference type="ARBA" id="ARBA00039545"/>
    </source>
</evidence>
<name>A0A1W1WSD5_9BACT</name>
<evidence type="ECO:0000313" key="13">
    <source>
        <dbReference type="Proteomes" id="UP000192602"/>
    </source>
</evidence>
<dbReference type="InterPro" id="IPR020845">
    <property type="entry name" value="AMP-binding_CS"/>
</dbReference>
<dbReference type="GO" id="GO:0016020">
    <property type="term" value="C:membrane"/>
    <property type="evidence" value="ECO:0007669"/>
    <property type="project" value="UniProtKB-SubCell"/>
</dbReference>
<gene>
    <name evidence="12" type="ORF">SAMN05660197_1019</name>
</gene>
<dbReference type="GO" id="GO:0004467">
    <property type="term" value="F:long-chain fatty acid-CoA ligase activity"/>
    <property type="evidence" value="ECO:0007669"/>
    <property type="project" value="UniProtKB-EC"/>
</dbReference>
<dbReference type="STRING" id="1069081.SAMN05660197_1019"/>
<evidence type="ECO:0000256" key="6">
    <source>
        <dbReference type="ARBA" id="ARBA00026121"/>
    </source>
</evidence>
<evidence type="ECO:0000256" key="3">
    <source>
        <dbReference type="ARBA" id="ARBA00006432"/>
    </source>
</evidence>
<keyword evidence="4" id="KW-0436">Ligase</keyword>
<keyword evidence="9" id="KW-0812">Transmembrane</keyword>
<evidence type="ECO:0000256" key="1">
    <source>
        <dbReference type="ARBA" id="ARBA00004170"/>
    </source>
</evidence>
<dbReference type="Pfam" id="PF00501">
    <property type="entry name" value="AMP-binding"/>
    <property type="match status" value="1"/>
</dbReference>
<dbReference type="InterPro" id="IPR050237">
    <property type="entry name" value="ATP-dep_AMP-bd_enzyme"/>
</dbReference>
<dbReference type="InterPro" id="IPR025110">
    <property type="entry name" value="AMP-bd_C"/>
</dbReference>
<evidence type="ECO:0000256" key="2">
    <source>
        <dbReference type="ARBA" id="ARBA00005005"/>
    </source>
</evidence>
<feature type="domain" description="AMP-dependent synthetase/ligase" evidence="10">
    <location>
        <begin position="14"/>
        <end position="377"/>
    </location>
</feature>
<dbReference type="Gene3D" id="3.30.300.30">
    <property type="match status" value="1"/>
</dbReference>
<evidence type="ECO:0000313" key="12">
    <source>
        <dbReference type="EMBL" id="SMC09214.1"/>
    </source>
</evidence>
<dbReference type="InterPro" id="IPR020459">
    <property type="entry name" value="AMP-binding"/>
</dbReference>
<reference evidence="13" key="1">
    <citation type="submission" date="2017-04" db="EMBL/GenBank/DDBJ databases">
        <authorList>
            <person name="Varghese N."/>
            <person name="Submissions S."/>
        </authorList>
    </citation>
    <scope>NUCLEOTIDE SEQUENCE [LARGE SCALE GENOMIC DNA]</scope>
    <source>
        <strain evidence="13">DSM 16512</strain>
    </source>
</reference>
<dbReference type="Gene3D" id="3.40.50.12780">
    <property type="entry name" value="N-terminal domain of ligase-like"/>
    <property type="match status" value="1"/>
</dbReference>
<dbReference type="Proteomes" id="UP000192602">
    <property type="component" value="Unassembled WGS sequence"/>
</dbReference>
<evidence type="ECO:0000256" key="9">
    <source>
        <dbReference type="SAM" id="Phobius"/>
    </source>
</evidence>
<dbReference type="RefSeq" id="WP_084275454.1">
    <property type="nucleotide sequence ID" value="NZ_AP026671.1"/>
</dbReference>
<comment type="similarity">
    <text evidence="3">Belongs to the ATP-dependent AMP-binding enzyme family.</text>
</comment>
<dbReference type="AlphaFoldDB" id="A0A1W1WSD5"/>
<evidence type="ECO:0000259" key="10">
    <source>
        <dbReference type="Pfam" id="PF00501"/>
    </source>
</evidence>
<dbReference type="PROSITE" id="PS00455">
    <property type="entry name" value="AMP_BINDING"/>
    <property type="match status" value="1"/>
</dbReference>
<dbReference type="PANTHER" id="PTHR43767">
    <property type="entry name" value="LONG-CHAIN-FATTY-ACID--COA LIGASE"/>
    <property type="match status" value="1"/>
</dbReference>
<dbReference type="InterPro" id="IPR000873">
    <property type="entry name" value="AMP-dep_synth/lig_dom"/>
</dbReference>
<feature type="domain" description="AMP-binding enzyme C-terminal" evidence="11">
    <location>
        <begin position="427"/>
        <end position="502"/>
    </location>
</feature>
<sequence length="514" mass="58098">MFDYKYNSFYEVLKEHAQKRPKATAYYVGDRKISFERMLLKVDTFARFLELIGVHRGDKIALYLANSIEFIVALLAAQKLGAIPVPVNNFLKEEEVVFILNDSEAKILVASADFSKELQNIFSRTGVQKIIWEGEYNGLDENNISFNEILSNLESHEKITQSVDIDDIAVIIYTSGTTGKPKGAMLSYRNIFSNILGIEQLLQIKPKERFIVYLPMFHSFTLTVTILMPLYFGSPVVIIRSIMPFSNIIKQVLLKRVSIFVGVPDVYNALSKAKLPWYFHWFNSVKYYVSGAAALPEDTLKRFRKRFKKGVLLEGYGLSEASPVVAVNLPNKQKPKSVGPAIPGVTVKIVDEDMVELPLGEIGEIIVKGDNVMQGYWKRPEATAETIVNGWLRTGDLGYMDEDGFIFIVDRKKDLIISKGINIYPREIEEVLTSHPLVKAAAVIGIKDEKSGEVPVAYIESEDGEQISESEIKKYLREHLANYKIPKSIFIVDELPKNATGKVLKRVLKERLSQ</sequence>
<evidence type="ECO:0000259" key="11">
    <source>
        <dbReference type="Pfam" id="PF13193"/>
    </source>
</evidence>
<dbReference type="EMBL" id="FWWZ01000001">
    <property type="protein sequence ID" value="SMC09214.1"/>
    <property type="molecule type" value="Genomic_DNA"/>
</dbReference>
<dbReference type="CDD" id="cd05936">
    <property type="entry name" value="FC-FACS_FadD_like"/>
    <property type="match status" value="1"/>
</dbReference>
<dbReference type="NCBIfam" id="NF004837">
    <property type="entry name" value="PRK06187.1"/>
    <property type="match status" value="1"/>
</dbReference>
<feature type="transmembrane region" description="Helical" evidence="9">
    <location>
        <begin position="210"/>
        <end position="232"/>
    </location>
</feature>
<dbReference type="FunFam" id="3.30.300.30:FF:000008">
    <property type="entry name" value="2,3-dihydroxybenzoate-AMP ligase"/>
    <property type="match status" value="1"/>
</dbReference>
<dbReference type="PRINTS" id="PR00154">
    <property type="entry name" value="AMPBINDING"/>
</dbReference>
<accession>A0A1W1WSD5</accession>
<dbReference type="InterPro" id="IPR045851">
    <property type="entry name" value="AMP-bd_C_sf"/>
</dbReference>
<dbReference type="PANTHER" id="PTHR43767:SF8">
    <property type="entry name" value="LONG-CHAIN-FATTY-ACID--COA LIGASE"/>
    <property type="match status" value="1"/>
</dbReference>